<evidence type="ECO:0000313" key="2">
    <source>
        <dbReference type="Proteomes" id="UP000805193"/>
    </source>
</evidence>
<protein>
    <submittedName>
        <fullName evidence="1">Uncharacterized protein</fullName>
    </submittedName>
</protein>
<name>A0AC60QVN7_IXOPE</name>
<proteinExistence type="predicted"/>
<reference evidence="1 2" key="1">
    <citation type="journal article" date="2020" name="Cell">
        <title>Large-Scale Comparative Analyses of Tick Genomes Elucidate Their Genetic Diversity and Vector Capacities.</title>
        <authorList>
            <consortium name="Tick Genome and Microbiome Consortium (TIGMIC)"/>
            <person name="Jia N."/>
            <person name="Wang J."/>
            <person name="Shi W."/>
            <person name="Du L."/>
            <person name="Sun Y."/>
            <person name="Zhan W."/>
            <person name="Jiang J.F."/>
            <person name="Wang Q."/>
            <person name="Zhang B."/>
            <person name="Ji P."/>
            <person name="Bell-Sakyi L."/>
            <person name="Cui X.M."/>
            <person name="Yuan T.T."/>
            <person name="Jiang B.G."/>
            <person name="Yang W.F."/>
            <person name="Lam T.T."/>
            <person name="Chang Q.C."/>
            <person name="Ding S.J."/>
            <person name="Wang X.J."/>
            <person name="Zhu J.G."/>
            <person name="Ruan X.D."/>
            <person name="Zhao L."/>
            <person name="Wei J.T."/>
            <person name="Ye R.Z."/>
            <person name="Que T.C."/>
            <person name="Du C.H."/>
            <person name="Zhou Y.H."/>
            <person name="Cheng J.X."/>
            <person name="Dai P.F."/>
            <person name="Guo W.B."/>
            <person name="Han X.H."/>
            <person name="Huang E.J."/>
            <person name="Li L.F."/>
            <person name="Wei W."/>
            <person name="Gao Y.C."/>
            <person name="Liu J.Z."/>
            <person name="Shao H.Z."/>
            <person name="Wang X."/>
            <person name="Wang C.C."/>
            <person name="Yang T.C."/>
            <person name="Huo Q.B."/>
            <person name="Li W."/>
            <person name="Chen H.Y."/>
            <person name="Chen S.E."/>
            <person name="Zhou L.G."/>
            <person name="Ni X.B."/>
            <person name="Tian J.H."/>
            <person name="Sheng Y."/>
            <person name="Liu T."/>
            <person name="Pan Y.S."/>
            <person name="Xia L.Y."/>
            <person name="Li J."/>
            <person name="Zhao F."/>
            <person name="Cao W.C."/>
        </authorList>
    </citation>
    <scope>NUCLEOTIDE SEQUENCE [LARGE SCALE GENOMIC DNA]</scope>
    <source>
        <strain evidence="1">Iper-2018</strain>
    </source>
</reference>
<comment type="caution">
    <text evidence="1">The sequence shown here is derived from an EMBL/GenBank/DDBJ whole genome shotgun (WGS) entry which is preliminary data.</text>
</comment>
<sequence length="297" mass="33124">MTWLELVRLDPAGYSQAITLPPRENEDEEGELQFGVGRLQHRSSAIVLSSFKEMVAGVGLLAAKPGRRGTVKYPVGITSVPDRTKEEVQSGMVEVFWTGVNFRGIKGPSPLINLPGFDIVWSFSPDYMHCVLLGVTRQFLELWLSNAGAAYYIGSPQLQEEIDERLCHIKPPQCMPRLPRSVKLRKCWKAIEWQQWLIYFSLACTDGILPDRYLTHFSLLVRGIFLLLQDEVSYHCVSSRRLEGSCGSDELIEADASPRRSGCLFASGCLAAFRLARYISGAVLKPAFIKIKADAVG</sequence>
<gene>
    <name evidence="1" type="ORF">HPB47_014600</name>
</gene>
<dbReference type="EMBL" id="JABSTQ010002990">
    <property type="protein sequence ID" value="KAG0443724.1"/>
    <property type="molecule type" value="Genomic_DNA"/>
</dbReference>
<evidence type="ECO:0000313" key="1">
    <source>
        <dbReference type="EMBL" id="KAG0443724.1"/>
    </source>
</evidence>
<organism evidence="1 2">
    <name type="scientific">Ixodes persulcatus</name>
    <name type="common">Taiga tick</name>
    <dbReference type="NCBI Taxonomy" id="34615"/>
    <lineage>
        <taxon>Eukaryota</taxon>
        <taxon>Metazoa</taxon>
        <taxon>Ecdysozoa</taxon>
        <taxon>Arthropoda</taxon>
        <taxon>Chelicerata</taxon>
        <taxon>Arachnida</taxon>
        <taxon>Acari</taxon>
        <taxon>Parasitiformes</taxon>
        <taxon>Ixodida</taxon>
        <taxon>Ixodoidea</taxon>
        <taxon>Ixodidae</taxon>
        <taxon>Ixodinae</taxon>
        <taxon>Ixodes</taxon>
    </lineage>
</organism>
<keyword evidence="2" id="KW-1185">Reference proteome</keyword>
<accession>A0AC60QVN7</accession>
<dbReference type="Proteomes" id="UP000805193">
    <property type="component" value="Unassembled WGS sequence"/>
</dbReference>